<gene>
    <name evidence="2" type="ORF">SAMEA2259716_01817</name>
</gene>
<accession>A0A1U0TE81</accession>
<evidence type="ECO:0000313" key="3">
    <source>
        <dbReference type="Proteomes" id="UP000190074"/>
    </source>
</evidence>
<sequence length="127" mass="13616">MPNPTTPPWLRGVVDLPAEQHTWIPKGHNMPGRLEIRFNERIEYSQDVEDFSLVEGPDGALSIAASRVKASGELTVLTTETNPLLPTGTVLEGDADTEGDETGDGLGVLETVHDGSAYDSDKGSKTK</sequence>
<dbReference type="AlphaFoldDB" id="A0A1U0TE81"/>
<protein>
    <submittedName>
        <fullName evidence="2">Uncharacterized protein</fullName>
    </submittedName>
</protein>
<feature type="compositionally biased region" description="Acidic residues" evidence="1">
    <location>
        <begin position="93"/>
        <end position="103"/>
    </location>
</feature>
<dbReference type="EMBL" id="FVGW01000002">
    <property type="protein sequence ID" value="SKL84269.1"/>
    <property type="molecule type" value="Genomic_DNA"/>
</dbReference>
<proteinExistence type="predicted"/>
<feature type="region of interest" description="Disordered" evidence="1">
    <location>
        <begin position="85"/>
        <end position="127"/>
    </location>
</feature>
<evidence type="ECO:0000256" key="1">
    <source>
        <dbReference type="SAM" id="MobiDB-lite"/>
    </source>
</evidence>
<name>A0A1U0TE81_9MYCO</name>
<evidence type="ECO:0000313" key="2">
    <source>
        <dbReference type="EMBL" id="SKL84269.1"/>
    </source>
</evidence>
<reference evidence="2 3" key="1">
    <citation type="submission" date="2016-11" db="EMBL/GenBank/DDBJ databases">
        <authorList>
            <consortium name="Pathogen Informatics"/>
        </authorList>
    </citation>
    <scope>NUCLEOTIDE SEQUENCE [LARGE SCALE GENOMIC DNA]</scope>
    <source>
        <strain evidence="2 3">911</strain>
    </source>
</reference>
<organism evidence="2 3">
    <name type="scientific">Mycobacteroides abscessus subsp. massiliense</name>
    <dbReference type="NCBI Taxonomy" id="1962118"/>
    <lineage>
        <taxon>Bacteria</taxon>
        <taxon>Bacillati</taxon>
        <taxon>Actinomycetota</taxon>
        <taxon>Actinomycetes</taxon>
        <taxon>Mycobacteriales</taxon>
        <taxon>Mycobacteriaceae</taxon>
        <taxon>Mycobacteroides</taxon>
        <taxon>Mycobacteroides abscessus</taxon>
    </lineage>
</organism>
<dbReference type="Proteomes" id="UP000190074">
    <property type="component" value="Unassembled WGS sequence"/>
</dbReference>